<dbReference type="GO" id="GO:0016787">
    <property type="term" value="F:hydrolase activity"/>
    <property type="evidence" value="ECO:0007669"/>
    <property type="project" value="UniProtKB-KW"/>
</dbReference>
<dbReference type="InterPro" id="IPR029058">
    <property type="entry name" value="AB_hydrolase_fold"/>
</dbReference>
<evidence type="ECO:0000256" key="1">
    <source>
        <dbReference type="SAM" id="Coils"/>
    </source>
</evidence>
<organism evidence="2 3">
    <name type="scientific">Pseudobutyrivibrio ruminis</name>
    <dbReference type="NCBI Taxonomy" id="46206"/>
    <lineage>
        <taxon>Bacteria</taxon>
        <taxon>Bacillati</taxon>
        <taxon>Bacillota</taxon>
        <taxon>Clostridia</taxon>
        <taxon>Lachnospirales</taxon>
        <taxon>Lachnospiraceae</taxon>
        <taxon>Pseudobutyrivibrio</taxon>
    </lineage>
</organism>
<protein>
    <submittedName>
        <fullName evidence="2">Alpha/beta hydrolase family protein</fullName>
    </submittedName>
</protein>
<feature type="coiled-coil region" evidence="1">
    <location>
        <begin position="46"/>
        <end position="74"/>
    </location>
</feature>
<evidence type="ECO:0000313" key="3">
    <source>
        <dbReference type="Proteomes" id="UP000182321"/>
    </source>
</evidence>
<keyword evidence="1" id="KW-0175">Coiled coil</keyword>
<sequence length="185" mass="20613">MEKKLAVIFPGVGYHSDKPLLYYSKKLAKNHGYEIKEVKYTFSKDLNSIKTDALQAEAAINEALEQVVEQLKDIDFSSYDNVVFIGKSIGTAIAAKYAFDYGIDAESIVFTPIEMTFAYINACEGFVFHGSDDPLCDTDMCVQLCDELSITYAVIPDANHSLETGDVDTDIQNLHRIMKIVDGLF</sequence>
<evidence type="ECO:0000313" key="2">
    <source>
        <dbReference type="EMBL" id="SEK18769.1"/>
    </source>
</evidence>
<proteinExistence type="predicted"/>
<dbReference type="EMBL" id="FNZX01000003">
    <property type="protein sequence ID" value="SEK18769.1"/>
    <property type="molecule type" value="Genomic_DNA"/>
</dbReference>
<keyword evidence="2" id="KW-0378">Hydrolase</keyword>
<dbReference type="RefSeq" id="WP_074788714.1">
    <property type="nucleotide sequence ID" value="NZ_FNZX01000003.1"/>
</dbReference>
<dbReference type="Gene3D" id="3.40.50.1820">
    <property type="entry name" value="alpha/beta hydrolase"/>
    <property type="match status" value="1"/>
</dbReference>
<name>A0A1H7EY69_9FIRM</name>
<keyword evidence="3" id="KW-1185">Reference proteome</keyword>
<reference evidence="3" key="1">
    <citation type="submission" date="2016-10" db="EMBL/GenBank/DDBJ databases">
        <authorList>
            <person name="Varghese N."/>
        </authorList>
    </citation>
    <scope>NUCLEOTIDE SEQUENCE [LARGE SCALE GENOMIC DNA]</scope>
    <source>
        <strain evidence="3">ACV-9</strain>
    </source>
</reference>
<gene>
    <name evidence="2" type="ORF">SAMN02910377_00199</name>
</gene>
<dbReference type="SUPFAM" id="SSF53474">
    <property type="entry name" value="alpha/beta-Hydrolases"/>
    <property type="match status" value="1"/>
</dbReference>
<dbReference type="Proteomes" id="UP000182321">
    <property type="component" value="Unassembled WGS sequence"/>
</dbReference>
<dbReference type="AlphaFoldDB" id="A0A1H7EY69"/>
<accession>A0A1H7EY69</accession>